<feature type="non-terminal residue" evidence="2">
    <location>
        <position position="138"/>
    </location>
</feature>
<sequence>WKTGAWRISCTPASTWRPRPSWRRGSRRGGGRARPSPTSRRRRASPPWRSGSRPPASRRPPPWSCWGRPAPTGWPSRSRSTRRGTWCASSTRARHTTSSRPVCAARRPTRSTCGLSRGSPPRSVPPRGRRPRRSTTGS</sequence>
<organism evidence="2">
    <name type="scientific">uncultured Gemmatimonadaceae bacterium</name>
    <dbReference type="NCBI Taxonomy" id="246130"/>
    <lineage>
        <taxon>Bacteria</taxon>
        <taxon>Pseudomonadati</taxon>
        <taxon>Gemmatimonadota</taxon>
        <taxon>Gemmatimonadia</taxon>
        <taxon>Gemmatimonadales</taxon>
        <taxon>Gemmatimonadaceae</taxon>
        <taxon>environmental samples</taxon>
    </lineage>
</organism>
<feature type="region of interest" description="Disordered" evidence="1">
    <location>
        <begin position="1"/>
        <end position="138"/>
    </location>
</feature>
<accession>A0A6J4KI41</accession>
<reference evidence="2" key="1">
    <citation type="submission" date="2020-02" db="EMBL/GenBank/DDBJ databases">
        <authorList>
            <person name="Meier V. D."/>
        </authorList>
    </citation>
    <scope>NUCLEOTIDE SEQUENCE</scope>
    <source>
        <strain evidence="2">AVDCRST_MAG40</strain>
    </source>
</reference>
<feature type="compositionally biased region" description="Basic residues" evidence="1">
    <location>
        <begin position="127"/>
        <end position="138"/>
    </location>
</feature>
<proteinExistence type="predicted"/>
<feature type="compositionally biased region" description="Basic residues" evidence="1">
    <location>
        <begin position="20"/>
        <end position="31"/>
    </location>
</feature>
<evidence type="ECO:0000313" key="2">
    <source>
        <dbReference type="EMBL" id="CAA9304252.1"/>
    </source>
</evidence>
<protein>
    <submittedName>
        <fullName evidence="2">Uncharacterized protein</fullName>
    </submittedName>
</protein>
<feature type="compositionally biased region" description="Low complexity" evidence="1">
    <location>
        <begin position="45"/>
        <end position="55"/>
    </location>
</feature>
<evidence type="ECO:0000256" key="1">
    <source>
        <dbReference type="SAM" id="MobiDB-lite"/>
    </source>
</evidence>
<feature type="non-terminal residue" evidence="2">
    <location>
        <position position="1"/>
    </location>
</feature>
<dbReference type="AlphaFoldDB" id="A0A6J4KI41"/>
<name>A0A6J4KI41_9BACT</name>
<dbReference type="EMBL" id="CADCTX010000162">
    <property type="protein sequence ID" value="CAA9304252.1"/>
    <property type="molecule type" value="Genomic_DNA"/>
</dbReference>
<gene>
    <name evidence="2" type="ORF">AVDCRST_MAG40-560</name>
</gene>